<organism evidence="1 2">
    <name type="scientific">Coniosporium uncinatum</name>
    <dbReference type="NCBI Taxonomy" id="93489"/>
    <lineage>
        <taxon>Eukaryota</taxon>
        <taxon>Fungi</taxon>
        <taxon>Dikarya</taxon>
        <taxon>Ascomycota</taxon>
        <taxon>Pezizomycotina</taxon>
        <taxon>Dothideomycetes</taxon>
        <taxon>Dothideomycetes incertae sedis</taxon>
        <taxon>Coniosporium</taxon>
    </lineage>
</organism>
<dbReference type="Proteomes" id="UP001186974">
    <property type="component" value="Unassembled WGS sequence"/>
</dbReference>
<evidence type="ECO:0000313" key="2">
    <source>
        <dbReference type="Proteomes" id="UP001186974"/>
    </source>
</evidence>
<name>A0ACC3D083_9PEZI</name>
<sequence>MGETEKERITGSQLRGPYLRLTFTWAKHKDVEPNPCDLYIPQALAETLQIIQEIGYSTVNRACILHFDGTIDALAEWIFAPTDQSGAEVVQEVIRDINEFLDLYYVAVQLDIEVLMNSAVDALINTCTETAPDFELVAPILDPRNELEYDKSMLKIDDEFNRLKDVMYAALAKHWLLGPDRVPFDELAWEFVKDSGLEKEIMEAANQGADLKDKCKFHVHKNTKKCDPA</sequence>
<reference evidence="1" key="1">
    <citation type="submission" date="2024-09" db="EMBL/GenBank/DDBJ databases">
        <title>Black Yeasts Isolated from many extreme environments.</title>
        <authorList>
            <person name="Coleine C."/>
            <person name="Stajich J.E."/>
            <person name="Selbmann L."/>
        </authorList>
    </citation>
    <scope>NUCLEOTIDE SEQUENCE</scope>
    <source>
        <strain evidence="1">CCFEE 5737</strain>
    </source>
</reference>
<keyword evidence="2" id="KW-1185">Reference proteome</keyword>
<protein>
    <submittedName>
        <fullName evidence="1">Uncharacterized protein</fullName>
    </submittedName>
</protein>
<accession>A0ACC3D083</accession>
<dbReference type="EMBL" id="JAWDJW010009004">
    <property type="protein sequence ID" value="KAK3059919.1"/>
    <property type="molecule type" value="Genomic_DNA"/>
</dbReference>
<comment type="caution">
    <text evidence="1">The sequence shown here is derived from an EMBL/GenBank/DDBJ whole genome shotgun (WGS) entry which is preliminary data.</text>
</comment>
<evidence type="ECO:0000313" key="1">
    <source>
        <dbReference type="EMBL" id="KAK3059919.1"/>
    </source>
</evidence>
<gene>
    <name evidence="1" type="ORF">LTS18_009767</name>
</gene>
<proteinExistence type="predicted"/>